<feature type="domain" description="Conserved virulence factor B first S1" evidence="3">
    <location>
        <begin position="72"/>
        <end position="131"/>
    </location>
</feature>
<feature type="domain" description="Conserved virulence factor B-like winged helix" evidence="4">
    <location>
        <begin position="222"/>
        <end position="278"/>
    </location>
</feature>
<dbReference type="Gene3D" id="1.10.10.10">
    <property type="entry name" value="Winged helix-like DNA-binding domain superfamily/Winged helix DNA-binding domain"/>
    <property type="match status" value="1"/>
</dbReference>
<reference evidence="5" key="1">
    <citation type="submission" date="2020-10" db="EMBL/GenBank/DDBJ databases">
        <authorList>
            <person name="Gilroy R."/>
        </authorList>
    </citation>
    <scope>NUCLEOTIDE SEQUENCE</scope>
    <source>
        <strain evidence="5">17213</strain>
    </source>
</reference>
<sequence>MSDKIPLGQRCSLKVTEIRDAGAYLDGQDFGTLFVPHSQLPKNLAVGSELEVFLYVDGGRVLATAKRPYLELGQIGLLRVNSIDCGTVYLDMGIPKELVVPVSEQRSYFEVGSYVMVFVAMDEEGRLFGTQRYNRYLSDFAPPHTYKKGDQAVIVPLSHTPLGMRVAVDDHYFGLLYRSECKGEVRIGRRMKGYIMGQRPDGHLDVSLQEPGMPGVEHAGTELLSLLRRSGGSLPFGDKSSPEEIEDYLHMSKGKFKKAIGGLYKQRLIELSDHEIKLTEAGRLQLEQGGESAEHSEAKAEADKGEGNA</sequence>
<proteinExistence type="inferred from homology"/>
<reference evidence="5" key="2">
    <citation type="journal article" date="2021" name="PeerJ">
        <title>Extensive microbial diversity within the chicken gut microbiome revealed by metagenomics and culture.</title>
        <authorList>
            <person name="Gilroy R."/>
            <person name="Ravi A."/>
            <person name="Getino M."/>
            <person name="Pursley I."/>
            <person name="Horton D.L."/>
            <person name="Alikhan N.F."/>
            <person name="Baker D."/>
            <person name="Gharbi K."/>
            <person name="Hall N."/>
            <person name="Watson M."/>
            <person name="Adriaenssens E.M."/>
            <person name="Foster-Nyarko E."/>
            <person name="Jarju S."/>
            <person name="Secka A."/>
            <person name="Antonio M."/>
            <person name="Oren A."/>
            <person name="Chaudhuri R.R."/>
            <person name="La Ragione R."/>
            <person name="Hildebrand F."/>
            <person name="Pallen M.J."/>
        </authorList>
    </citation>
    <scope>NUCLEOTIDE SEQUENCE</scope>
    <source>
        <strain evidence="5">17213</strain>
    </source>
</reference>
<protein>
    <recommendedName>
        <fullName evidence="7">GntR family transcriptional regulator</fullName>
    </recommendedName>
</protein>
<accession>A0A9D9DCN2</accession>
<evidence type="ECO:0000313" key="5">
    <source>
        <dbReference type="EMBL" id="MBO8415890.1"/>
    </source>
</evidence>
<comment type="similarity">
    <text evidence="1">Belongs to the CvfB family.</text>
</comment>
<dbReference type="EMBL" id="JADINH010000126">
    <property type="protein sequence ID" value="MBO8415890.1"/>
    <property type="molecule type" value="Genomic_DNA"/>
</dbReference>
<dbReference type="Gene3D" id="2.40.50.140">
    <property type="entry name" value="Nucleic acid-binding proteins"/>
    <property type="match status" value="2"/>
</dbReference>
<feature type="compositionally biased region" description="Basic and acidic residues" evidence="2">
    <location>
        <begin position="292"/>
        <end position="309"/>
    </location>
</feature>
<comment type="caution">
    <text evidence="5">The sequence shown here is derived from an EMBL/GenBank/DDBJ whole genome shotgun (WGS) entry which is preliminary data.</text>
</comment>
<dbReference type="InterPro" id="IPR040764">
    <property type="entry name" value="CvfB_WH"/>
</dbReference>
<evidence type="ECO:0000256" key="1">
    <source>
        <dbReference type="PIRNR" id="PIRNR012524"/>
    </source>
</evidence>
<dbReference type="InterPro" id="IPR036388">
    <property type="entry name" value="WH-like_DNA-bd_sf"/>
</dbReference>
<dbReference type="InterPro" id="IPR014464">
    <property type="entry name" value="CvfB_fam"/>
</dbReference>
<dbReference type="Proteomes" id="UP000823631">
    <property type="component" value="Unassembled WGS sequence"/>
</dbReference>
<dbReference type="Pfam" id="PF13509">
    <property type="entry name" value="S1_2"/>
    <property type="match status" value="2"/>
</dbReference>
<evidence type="ECO:0000256" key="2">
    <source>
        <dbReference type="SAM" id="MobiDB-lite"/>
    </source>
</evidence>
<feature type="domain" description="Conserved virulence factor B first S1" evidence="3">
    <location>
        <begin position="7"/>
        <end position="65"/>
    </location>
</feature>
<dbReference type="AlphaFoldDB" id="A0A9D9DCN2"/>
<evidence type="ECO:0000259" key="4">
    <source>
        <dbReference type="Pfam" id="PF17783"/>
    </source>
</evidence>
<evidence type="ECO:0008006" key="7">
    <source>
        <dbReference type="Google" id="ProtNLM"/>
    </source>
</evidence>
<dbReference type="PIRSF" id="PIRSF012524">
    <property type="entry name" value="YitL_S1"/>
    <property type="match status" value="1"/>
</dbReference>
<evidence type="ECO:0000313" key="6">
    <source>
        <dbReference type="Proteomes" id="UP000823631"/>
    </source>
</evidence>
<gene>
    <name evidence="5" type="ORF">IAB19_05880</name>
</gene>
<dbReference type="InterPro" id="IPR039566">
    <property type="entry name" value="CvfB_S1_st"/>
</dbReference>
<dbReference type="PANTHER" id="PTHR37296:SF1">
    <property type="entry name" value="CONSERVED VIRULENCE FACTOR B"/>
    <property type="match status" value="1"/>
</dbReference>
<organism evidence="5 6">
    <name type="scientific">Candidatus Avisuccinivibrio stercorigallinarum</name>
    <dbReference type="NCBI Taxonomy" id="2840704"/>
    <lineage>
        <taxon>Bacteria</taxon>
        <taxon>Pseudomonadati</taxon>
        <taxon>Pseudomonadota</taxon>
        <taxon>Gammaproteobacteria</taxon>
        <taxon>Aeromonadales</taxon>
        <taxon>Succinivibrionaceae</taxon>
        <taxon>Succinivibrionaceae incertae sedis</taxon>
        <taxon>Candidatus Avisuccinivibrio</taxon>
    </lineage>
</organism>
<dbReference type="Pfam" id="PF17783">
    <property type="entry name" value="WHD_CvfB"/>
    <property type="match status" value="1"/>
</dbReference>
<name>A0A9D9DCN2_9GAMM</name>
<dbReference type="PANTHER" id="PTHR37296">
    <property type="entry name" value="CONSERVED VIRULENCE FACTOR B"/>
    <property type="match status" value="1"/>
</dbReference>
<evidence type="ECO:0000259" key="3">
    <source>
        <dbReference type="Pfam" id="PF13509"/>
    </source>
</evidence>
<feature type="region of interest" description="Disordered" evidence="2">
    <location>
        <begin position="286"/>
        <end position="309"/>
    </location>
</feature>
<dbReference type="InterPro" id="IPR012340">
    <property type="entry name" value="NA-bd_OB-fold"/>
</dbReference>